<dbReference type="InterPro" id="IPR051783">
    <property type="entry name" value="NAD(P)-dependent_oxidoreduct"/>
</dbReference>
<keyword evidence="3" id="KW-1185">Reference proteome</keyword>
<dbReference type="SUPFAM" id="SSF51735">
    <property type="entry name" value="NAD(P)-binding Rossmann-fold domains"/>
    <property type="match status" value="1"/>
</dbReference>
<evidence type="ECO:0000259" key="1">
    <source>
        <dbReference type="Pfam" id="PF01370"/>
    </source>
</evidence>
<protein>
    <submittedName>
        <fullName evidence="2">NAD-dependent epimerase/dehydratase family protein</fullName>
    </submittedName>
</protein>
<gene>
    <name evidence="2" type="ORF">GV828_12925</name>
</gene>
<dbReference type="Gene3D" id="3.40.50.720">
    <property type="entry name" value="NAD(P)-binding Rossmann-like Domain"/>
    <property type="match status" value="1"/>
</dbReference>
<dbReference type="PANTHER" id="PTHR48079:SF6">
    <property type="entry name" value="NAD(P)-BINDING DOMAIN-CONTAINING PROTEIN-RELATED"/>
    <property type="match status" value="1"/>
</dbReference>
<sequence>MILITGATGLVGSHLLLHLLENGQMVRALFNTEKNIAKTKQLFAYKNRLDLFEKINWAKANILNIPELEKAFEGIEYVYHCAAFISFDPKDEEKLRKTNIEGTANVANCCLDFGVKKLCYVSSIAALGDLQPHEKFIDETTEWNPEKPHSDYAISKHGAEMEVWRTQEEGLKTVIVNPGVILGPVFWENGSSEIFHRVKDGLSFYTSGKSGFVAVDDVVKIIVQLMHSEIEKERFVVIAENIEVRKIANTIADVLQKKRPKHNASPKILSVAWRLDWFLANVFGTKRKLSRATAKSLHTQDLFSNEKIVKTLNFTFTPIQDYLKKVTKTLNKK</sequence>
<dbReference type="InterPro" id="IPR001509">
    <property type="entry name" value="Epimerase_deHydtase"/>
</dbReference>
<feature type="domain" description="NAD-dependent epimerase/dehydratase" evidence="1">
    <location>
        <begin position="2"/>
        <end position="235"/>
    </location>
</feature>
<reference evidence="3" key="1">
    <citation type="submission" date="2020-01" db="EMBL/GenBank/DDBJ databases">
        <title>Sphingomonas sp. strain CSW-10.</title>
        <authorList>
            <person name="Chen W.-M."/>
        </authorList>
    </citation>
    <scope>NUCLEOTIDE SEQUENCE [LARGE SCALE GENOMIC DNA]</scope>
    <source>
        <strain evidence="3">NST-5</strain>
    </source>
</reference>
<dbReference type="RefSeq" id="WP_166537917.1">
    <property type="nucleotide sequence ID" value="NZ_JAABLM010000023.1"/>
</dbReference>
<dbReference type="Proteomes" id="UP000798602">
    <property type="component" value="Unassembled WGS sequence"/>
</dbReference>
<evidence type="ECO:0000313" key="2">
    <source>
        <dbReference type="EMBL" id="NBL66102.1"/>
    </source>
</evidence>
<comment type="caution">
    <text evidence="2">The sequence shown here is derived from an EMBL/GenBank/DDBJ whole genome shotgun (WGS) entry which is preliminary data.</text>
</comment>
<evidence type="ECO:0000313" key="3">
    <source>
        <dbReference type="Proteomes" id="UP000798602"/>
    </source>
</evidence>
<dbReference type="EMBL" id="JAABLM010000023">
    <property type="protein sequence ID" value="NBL66102.1"/>
    <property type="molecule type" value="Genomic_DNA"/>
</dbReference>
<accession>A0ABW9ZFR4</accession>
<proteinExistence type="predicted"/>
<dbReference type="InterPro" id="IPR036291">
    <property type="entry name" value="NAD(P)-bd_dom_sf"/>
</dbReference>
<organism evidence="2 3">
    <name type="scientific">Flavobacterium ichthyis</name>
    <dbReference type="NCBI Taxonomy" id="2698827"/>
    <lineage>
        <taxon>Bacteria</taxon>
        <taxon>Pseudomonadati</taxon>
        <taxon>Bacteroidota</taxon>
        <taxon>Flavobacteriia</taxon>
        <taxon>Flavobacteriales</taxon>
        <taxon>Flavobacteriaceae</taxon>
        <taxon>Flavobacterium</taxon>
    </lineage>
</organism>
<dbReference type="PANTHER" id="PTHR48079">
    <property type="entry name" value="PROTEIN YEEZ"/>
    <property type="match status" value="1"/>
</dbReference>
<dbReference type="Pfam" id="PF01370">
    <property type="entry name" value="Epimerase"/>
    <property type="match status" value="1"/>
</dbReference>
<name>A0ABW9ZFR4_9FLAO</name>